<feature type="compositionally biased region" description="Basic and acidic residues" evidence="1">
    <location>
        <begin position="289"/>
        <end position="308"/>
    </location>
</feature>
<reference evidence="2" key="1">
    <citation type="submission" date="2020-09" db="EMBL/GenBank/DDBJ databases">
        <title>Genome-Enabled Discovery of Anthraquinone Biosynthesis in Senna tora.</title>
        <authorList>
            <person name="Kang S.-H."/>
            <person name="Pandey R.P."/>
            <person name="Lee C.-M."/>
            <person name="Sim J.-S."/>
            <person name="Jeong J.-T."/>
            <person name="Choi B.-S."/>
            <person name="Jung M."/>
            <person name="Ginzburg D."/>
            <person name="Zhao K."/>
            <person name="Won S.Y."/>
            <person name="Oh T.-J."/>
            <person name="Yu Y."/>
            <person name="Kim N.-H."/>
            <person name="Lee O.R."/>
            <person name="Lee T.-H."/>
            <person name="Bashyal P."/>
            <person name="Kim T.-S."/>
            <person name="Lee W.-H."/>
            <person name="Kawkins C."/>
            <person name="Kim C.-K."/>
            <person name="Kim J.S."/>
            <person name="Ahn B.O."/>
            <person name="Rhee S.Y."/>
            <person name="Sohng J.K."/>
        </authorList>
    </citation>
    <scope>NUCLEOTIDE SEQUENCE</scope>
    <source>
        <tissue evidence="2">Leaf</tissue>
    </source>
</reference>
<dbReference type="AlphaFoldDB" id="A0A834X8L2"/>
<organism evidence="2 3">
    <name type="scientific">Senna tora</name>
    <dbReference type="NCBI Taxonomy" id="362788"/>
    <lineage>
        <taxon>Eukaryota</taxon>
        <taxon>Viridiplantae</taxon>
        <taxon>Streptophyta</taxon>
        <taxon>Embryophyta</taxon>
        <taxon>Tracheophyta</taxon>
        <taxon>Spermatophyta</taxon>
        <taxon>Magnoliopsida</taxon>
        <taxon>eudicotyledons</taxon>
        <taxon>Gunneridae</taxon>
        <taxon>Pentapetalae</taxon>
        <taxon>rosids</taxon>
        <taxon>fabids</taxon>
        <taxon>Fabales</taxon>
        <taxon>Fabaceae</taxon>
        <taxon>Caesalpinioideae</taxon>
        <taxon>Cassia clade</taxon>
        <taxon>Senna</taxon>
    </lineage>
</organism>
<dbReference type="Proteomes" id="UP000634136">
    <property type="component" value="Unassembled WGS sequence"/>
</dbReference>
<accession>A0A834X8L2</accession>
<feature type="compositionally biased region" description="Basic and acidic residues" evidence="1">
    <location>
        <begin position="240"/>
        <end position="255"/>
    </location>
</feature>
<evidence type="ECO:0000313" key="3">
    <source>
        <dbReference type="Proteomes" id="UP000634136"/>
    </source>
</evidence>
<keyword evidence="3" id="KW-1185">Reference proteome</keyword>
<sequence length="344" mass="37562">MYNKLTEISNLEDPFSIKSIIFILGHLNFSTPNFHLLLPTTTPLFPNHKQLPTNISHGSSTQKPRQSLLQPSQFLPYPFPHIKPLNIPQVIVAVQYTIHHTRPPSPSQIKLAPNAFPNPIPRIISHTTTIRHGVNLTIHYRARVHPFLTYIHRTRYSLPPSNRRIEHLRPIRRSGPSISNTTADHVNLAVDNAGGGELTADAHGGASAPRVEAAVESPHVRGRDVVGETANDVDGVAEDGVGRSDGRGGHGRDGEEGVWARGVESVAMESEPLEGTGGAVGAESEVEDVLGRVKERASGEEERGREEGANGLGDEGEGGVVRTRYASKAVQSDVVWKRRDEARW</sequence>
<dbReference type="EMBL" id="JAAIUW010000003">
    <property type="protein sequence ID" value="KAF7840020.1"/>
    <property type="molecule type" value="Genomic_DNA"/>
</dbReference>
<protein>
    <submittedName>
        <fullName evidence="2">Uncharacterized protein</fullName>
    </submittedName>
</protein>
<proteinExistence type="predicted"/>
<evidence type="ECO:0000256" key="1">
    <source>
        <dbReference type="SAM" id="MobiDB-lite"/>
    </source>
</evidence>
<feature type="region of interest" description="Disordered" evidence="1">
    <location>
        <begin position="271"/>
        <end position="324"/>
    </location>
</feature>
<evidence type="ECO:0000313" key="2">
    <source>
        <dbReference type="EMBL" id="KAF7840020.1"/>
    </source>
</evidence>
<feature type="region of interest" description="Disordered" evidence="1">
    <location>
        <begin position="234"/>
        <end position="256"/>
    </location>
</feature>
<gene>
    <name evidence="2" type="ORF">G2W53_008502</name>
</gene>
<name>A0A834X8L2_9FABA</name>
<comment type="caution">
    <text evidence="2">The sequence shown here is derived from an EMBL/GenBank/DDBJ whole genome shotgun (WGS) entry which is preliminary data.</text>
</comment>